<keyword evidence="2" id="KW-1185">Reference proteome</keyword>
<sequence length="157" mass="16473">MPHEAALAWDAPLQQLLVSRVLDGYGLLDHTGKCLASFGSLSTELWCGGSSNSSSDQELVAATAAATGGEDLPPAARQLLMLFNSTATPDHLDICGQQAIIVQQSDSSVYAVSRGKQLGLTAHYLPAGILVAVFSKPQLLQTVAPQLEAACDRLRQG</sequence>
<gene>
    <name evidence="1" type="ORF">COHA_001411</name>
</gene>
<dbReference type="AlphaFoldDB" id="A0AAD5H8U5"/>
<dbReference type="EMBL" id="JADXDR010000022">
    <property type="protein sequence ID" value="KAI7845045.1"/>
    <property type="molecule type" value="Genomic_DNA"/>
</dbReference>
<accession>A0AAD5H8U5</accession>
<organism evidence="1 2">
    <name type="scientific">Chlorella ohadii</name>
    <dbReference type="NCBI Taxonomy" id="2649997"/>
    <lineage>
        <taxon>Eukaryota</taxon>
        <taxon>Viridiplantae</taxon>
        <taxon>Chlorophyta</taxon>
        <taxon>core chlorophytes</taxon>
        <taxon>Trebouxiophyceae</taxon>
        <taxon>Chlorellales</taxon>
        <taxon>Chlorellaceae</taxon>
        <taxon>Chlorella clade</taxon>
        <taxon>Chlorella</taxon>
    </lineage>
</organism>
<proteinExistence type="predicted"/>
<reference evidence="1" key="1">
    <citation type="submission" date="2020-11" db="EMBL/GenBank/DDBJ databases">
        <title>Chlorella ohadii genome sequencing and assembly.</title>
        <authorList>
            <person name="Murik O."/>
            <person name="Treves H."/>
            <person name="Kedem I."/>
            <person name="Shotland Y."/>
            <person name="Kaplan A."/>
        </authorList>
    </citation>
    <scope>NUCLEOTIDE SEQUENCE</scope>
    <source>
        <strain evidence="1">1</strain>
    </source>
</reference>
<dbReference type="Proteomes" id="UP001205105">
    <property type="component" value="Unassembled WGS sequence"/>
</dbReference>
<name>A0AAD5H8U5_9CHLO</name>
<comment type="caution">
    <text evidence="1">The sequence shown here is derived from an EMBL/GenBank/DDBJ whole genome shotgun (WGS) entry which is preliminary data.</text>
</comment>
<protein>
    <submittedName>
        <fullName evidence="1">Uncharacterized protein</fullName>
    </submittedName>
</protein>
<evidence type="ECO:0000313" key="1">
    <source>
        <dbReference type="EMBL" id="KAI7845045.1"/>
    </source>
</evidence>
<evidence type="ECO:0000313" key="2">
    <source>
        <dbReference type="Proteomes" id="UP001205105"/>
    </source>
</evidence>